<reference evidence="7 8" key="1">
    <citation type="submission" date="2020-05" db="EMBL/GenBank/DDBJ databases">
        <title>Identification and distribution of gene clusters putatively required for synthesis of sphingolipid metabolism inhibitors in phylogenetically diverse species of the filamentous fungus Fusarium.</title>
        <authorList>
            <person name="Kim H.-S."/>
            <person name="Busman M."/>
            <person name="Brown D.W."/>
            <person name="Divon H."/>
            <person name="Uhlig S."/>
            <person name="Proctor R.H."/>
        </authorList>
    </citation>
    <scope>NUCLEOTIDE SEQUENCE [LARGE SCALE GENOMIC DNA]</scope>
    <source>
        <strain evidence="7 8">NRRL 20693</strain>
    </source>
</reference>
<dbReference type="CDD" id="cd12148">
    <property type="entry name" value="fungal_TF_MHR"/>
    <property type="match status" value="1"/>
</dbReference>
<dbReference type="Pfam" id="PF04082">
    <property type="entry name" value="Fungal_trans"/>
    <property type="match status" value="1"/>
</dbReference>
<evidence type="ECO:0000256" key="2">
    <source>
        <dbReference type="ARBA" id="ARBA00022723"/>
    </source>
</evidence>
<evidence type="ECO:0000256" key="1">
    <source>
        <dbReference type="ARBA" id="ARBA00004123"/>
    </source>
</evidence>
<gene>
    <name evidence="7" type="ORF">FHETE_8746</name>
</gene>
<dbReference type="GO" id="GO:0000981">
    <property type="term" value="F:DNA-binding transcription factor activity, RNA polymerase II-specific"/>
    <property type="evidence" value="ECO:0007669"/>
    <property type="project" value="InterPro"/>
</dbReference>
<dbReference type="PANTHER" id="PTHR47338">
    <property type="entry name" value="ZN(II)2CYS6 TRANSCRIPTION FACTOR (EUROFUNG)-RELATED"/>
    <property type="match status" value="1"/>
</dbReference>
<evidence type="ECO:0000256" key="4">
    <source>
        <dbReference type="ARBA" id="ARBA00023163"/>
    </source>
</evidence>
<dbReference type="InterPro" id="IPR050815">
    <property type="entry name" value="TF_fung"/>
</dbReference>
<comment type="subcellular location">
    <subcellularLocation>
        <location evidence="1">Nucleus</location>
    </subcellularLocation>
</comment>
<dbReference type="SMART" id="SM00906">
    <property type="entry name" value="Fungal_trans"/>
    <property type="match status" value="1"/>
</dbReference>
<dbReference type="GO" id="GO:0003677">
    <property type="term" value="F:DNA binding"/>
    <property type="evidence" value="ECO:0007669"/>
    <property type="project" value="InterPro"/>
</dbReference>
<keyword evidence="5" id="KW-0539">Nucleus</keyword>
<dbReference type="EMBL" id="JAAGWQ010000188">
    <property type="protein sequence ID" value="KAF5660895.1"/>
    <property type="molecule type" value="Genomic_DNA"/>
</dbReference>
<keyword evidence="2" id="KW-0479">Metal-binding</keyword>
<dbReference type="GO" id="GO:0006351">
    <property type="term" value="P:DNA-templated transcription"/>
    <property type="evidence" value="ECO:0007669"/>
    <property type="project" value="InterPro"/>
</dbReference>
<proteinExistence type="predicted"/>
<keyword evidence="3" id="KW-0805">Transcription regulation</keyword>
<keyword evidence="8" id="KW-1185">Reference proteome</keyword>
<organism evidence="7 8">
    <name type="scientific">Fusarium heterosporum</name>
    <dbReference type="NCBI Taxonomy" id="42747"/>
    <lineage>
        <taxon>Eukaryota</taxon>
        <taxon>Fungi</taxon>
        <taxon>Dikarya</taxon>
        <taxon>Ascomycota</taxon>
        <taxon>Pezizomycotina</taxon>
        <taxon>Sordariomycetes</taxon>
        <taxon>Hypocreomycetidae</taxon>
        <taxon>Hypocreales</taxon>
        <taxon>Nectriaceae</taxon>
        <taxon>Fusarium</taxon>
        <taxon>Fusarium heterosporum species complex</taxon>
    </lineage>
</organism>
<dbReference type="GO" id="GO:0008270">
    <property type="term" value="F:zinc ion binding"/>
    <property type="evidence" value="ECO:0007669"/>
    <property type="project" value="InterPro"/>
</dbReference>
<accession>A0A8H5SVT8</accession>
<dbReference type="Proteomes" id="UP000567885">
    <property type="component" value="Unassembled WGS sequence"/>
</dbReference>
<evidence type="ECO:0000259" key="6">
    <source>
        <dbReference type="SMART" id="SM00906"/>
    </source>
</evidence>
<dbReference type="OrthoDB" id="1924787at2759"/>
<evidence type="ECO:0000256" key="5">
    <source>
        <dbReference type="ARBA" id="ARBA00023242"/>
    </source>
</evidence>
<name>A0A8H5SVT8_FUSHE</name>
<evidence type="ECO:0000256" key="3">
    <source>
        <dbReference type="ARBA" id="ARBA00023015"/>
    </source>
</evidence>
<dbReference type="InterPro" id="IPR007219">
    <property type="entry name" value="XnlR_reg_dom"/>
</dbReference>
<feature type="domain" description="Xylanolytic transcriptional activator regulatory" evidence="6">
    <location>
        <begin position="44"/>
        <end position="117"/>
    </location>
</feature>
<evidence type="ECO:0000313" key="8">
    <source>
        <dbReference type="Proteomes" id="UP000567885"/>
    </source>
</evidence>
<sequence>MEFVLTQEAKTSVQADLENVCMENVQTCILLALLSAGTCQTSSEALFARLAVSMSEILHLNISSTHGSPILDETSHRVWWSLYILDRWCSSGLGLPRHMENPHCPDIAPLPIDELSFQGLRLSSVYEPAQKPGIFTHMVTLVHHFGPIQDLNRSMARGNMEPIEKCEAVKRIGQQLESWRQTLPEIMHMSIQNLYMHQQNHLGGHFIALHLAFHHFSALLYFNSLESKIDPYFGQDEHIAQCKSHASSFSSLLHLSHQMKDCEQNYPTVGHMTTVASAVLLHTLLLGEPEDIPKARQELNTNFEALVELRRYWPATESMINRLMTFQKICLLSTESHKLDGWMVRFLLEHSLGLESIRNIGKDDWLYNSTGTIPIQLTGQNDPWQITVTVKDVRGPVLWHGDRRSSQELSIYLSVPESLVGSSKGNETFVCAYVMRGLNETATNSTIADDSCNGILSDDCIEEFKDAPVPDGGRCPEVTTSEECGQRFILKQQNPLNFSSRRCTLDELPGVNLPENYKTFGGLPGGVPLPGDRELDNFDSYDLMVRQPIPMLFTVQSGNTSQSKTVCIAPTNVLQDSRIPESEFPSSAAISIHGGINAWILTGLVGVVMMLTGAF</sequence>
<evidence type="ECO:0000313" key="7">
    <source>
        <dbReference type="EMBL" id="KAF5660895.1"/>
    </source>
</evidence>
<protein>
    <recommendedName>
        <fullName evidence="6">Xylanolytic transcriptional activator regulatory domain-containing protein</fullName>
    </recommendedName>
</protein>
<comment type="caution">
    <text evidence="7">The sequence shown here is derived from an EMBL/GenBank/DDBJ whole genome shotgun (WGS) entry which is preliminary data.</text>
</comment>
<dbReference type="GO" id="GO:0005634">
    <property type="term" value="C:nucleus"/>
    <property type="evidence" value="ECO:0007669"/>
    <property type="project" value="UniProtKB-SubCell"/>
</dbReference>
<keyword evidence="4" id="KW-0804">Transcription</keyword>
<dbReference type="PANTHER" id="PTHR47338:SF16">
    <property type="entry name" value="TRANSCRIPTION FACTOR, PUTATIVE (AFU_ORTHOLOGUE AFUA_2G09360)-RELATED"/>
    <property type="match status" value="1"/>
</dbReference>
<dbReference type="AlphaFoldDB" id="A0A8H5SVT8"/>